<comment type="caution">
    <text evidence="1">The sequence shown here is derived from an EMBL/GenBank/DDBJ whole genome shotgun (WGS) entry which is preliminary data.</text>
</comment>
<keyword evidence="2" id="KW-1185">Reference proteome</keyword>
<organism evidence="1 2">
    <name type="scientific">Streptomyces ortus</name>
    <dbReference type="NCBI Taxonomy" id="2867268"/>
    <lineage>
        <taxon>Bacteria</taxon>
        <taxon>Bacillati</taxon>
        <taxon>Actinomycetota</taxon>
        <taxon>Actinomycetes</taxon>
        <taxon>Kitasatosporales</taxon>
        <taxon>Streptomycetaceae</taxon>
        <taxon>Streptomyces</taxon>
    </lineage>
</organism>
<evidence type="ECO:0000313" key="2">
    <source>
        <dbReference type="Proteomes" id="UP001165590"/>
    </source>
</evidence>
<sequence length="124" mass="13196">MEVALAGLLALAGTVTGALLQQRAERHRARAADQAAHRQAMRGTVVDLVSALSAHREHLCRRWELARDDAATGEQTETEEVRLAGRASRGAVTAALYRLRALTRDDVLLTAATAAVGAAYAVKP</sequence>
<protein>
    <recommendedName>
        <fullName evidence="3">Protein kilB</fullName>
    </recommendedName>
</protein>
<dbReference type="Proteomes" id="UP001165590">
    <property type="component" value="Unassembled WGS sequence"/>
</dbReference>
<name>A0ABT3UYL4_9ACTN</name>
<evidence type="ECO:0008006" key="3">
    <source>
        <dbReference type="Google" id="ProtNLM"/>
    </source>
</evidence>
<proteinExistence type="predicted"/>
<evidence type="ECO:0000313" key="1">
    <source>
        <dbReference type="EMBL" id="MCX4231750.1"/>
    </source>
</evidence>
<accession>A0ABT3UYL4</accession>
<reference evidence="1" key="1">
    <citation type="journal article" date="2022" name="bioRxiv">
        <title>Discovery and biosynthetic assessment of Streptomyces ortus sp nov. isolated from a deep-sea sponge.</title>
        <authorList>
            <person name="Williams S.E."/>
        </authorList>
    </citation>
    <scope>NUCLEOTIDE SEQUENCE</scope>
    <source>
        <strain evidence="1">A15ISP2-DRY2</strain>
    </source>
</reference>
<gene>
    <name evidence="1" type="ORF">K3769_02980</name>
</gene>
<dbReference type="EMBL" id="JAIFZO010000002">
    <property type="protein sequence ID" value="MCX4231750.1"/>
    <property type="molecule type" value="Genomic_DNA"/>
</dbReference>
<dbReference type="RefSeq" id="WP_267024871.1">
    <property type="nucleotide sequence ID" value="NZ_JAIFZO010000002.1"/>
</dbReference>